<dbReference type="PANTHER" id="PTHR23291:SF47">
    <property type="entry name" value="TRANSMEMBRANE BAX INHIBITOR MOTIF CONTAINING 7"/>
    <property type="match status" value="1"/>
</dbReference>
<keyword evidence="3 5" id="KW-1133">Transmembrane helix</keyword>
<keyword evidence="8" id="KW-1185">Reference proteome</keyword>
<organism evidence="7 8">
    <name type="scientific">Rhynocoris fuscipes</name>
    <dbReference type="NCBI Taxonomy" id="488301"/>
    <lineage>
        <taxon>Eukaryota</taxon>
        <taxon>Metazoa</taxon>
        <taxon>Ecdysozoa</taxon>
        <taxon>Arthropoda</taxon>
        <taxon>Hexapoda</taxon>
        <taxon>Insecta</taxon>
        <taxon>Pterygota</taxon>
        <taxon>Neoptera</taxon>
        <taxon>Paraneoptera</taxon>
        <taxon>Hemiptera</taxon>
        <taxon>Heteroptera</taxon>
        <taxon>Panheteroptera</taxon>
        <taxon>Cimicomorpha</taxon>
        <taxon>Reduviidae</taxon>
        <taxon>Harpactorinae</taxon>
        <taxon>Harpactorini</taxon>
        <taxon>Rhynocoris</taxon>
    </lineage>
</organism>
<feature type="transmembrane region" description="Helical" evidence="5">
    <location>
        <begin position="173"/>
        <end position="193"/>
    </location>
</feature>
<reference evidence="7 8" key="1">
    <citation type="submission" date="2022-12" db="EMBL/GenBank/DDBJ databases">
        <title>Chromosome-level genome assembly of true bugs.</title>
        <authorList>
            <person name="Ma L."/>
            <person name="Li H."/>
        </authorList>
    </citation>
    <scope>NUCLEOTIDE SEQUENCE [LARGE SCALE GENOMIC DNA]</scope>
    <source>
        <strain evidence="7">Lab_2022b</strain>
    </source>
</reference>
<dbReference type="AlphaFoldDB" id="A0AAW1CWV1"/>
<feature type="transmembrane region" description="Helical" evidence="5">
    <location>
        <begin position="143"/>
        <end position="161"/>
    </location>
</feature>
<sequence>MTTWQEGPGYPGQQGPPPPGFIPPQAGYPTQGGYIPQGGFPGQGFHPGVPPAGGYGGYPGQPEYNQSGVYGGAAAGMQPGYNNFGEDSMVGGNKFDFSDKTIRNGFIRKVYGILFVQLTVTLAFVALFTFHTGTKLYVQNNPGLWWISLVVMLVCLITMACCGDVRRKAPMNFIFLGLFTLAESFLLGCAVAAFKADEVMFAVGICTVVTLGLTLFAFQTKVDFTMMGGILFAATLILMIFGIVLIFWNGKIATLIYASLGALIFSVYIIYDTQIMLGGDHKYSISPEEYIFAALNLYLDIVNLFLYILTIIATASRD</sequence>
<keyword evidence="2 5" id="KW-0812">Transmembrane</keyword>
<comment type="caution">
    <text evidence="7">The sequence shown here is derived from an EMBL/GenBank/DDBJ whole genome shotgun (WGS) entry which is preliminary data.</text>
</comment>
<name>A0AAW1CWV1_9HEMI</name>
<feature type="transmembrane region" description="Helical" evidence="5">
    <location>
        <begin position="199"/>
        <end position="218"/>
    </location>
</feature>
<feature type="transmembrane region" description="Helical" evidence="5">
    <location>
        <begin position="291"/>
        <end position="315"/>
    </location>
</feature>
<feature type="region of interest" description="Disordered" evidence="6">
    <location>
        <begin position="1"/>
        <end position="46"/>
    </location>
</feature>
<evidence type="ECO:0000256" key="5">
    <source>
        <dbReference type="RuleBase" id="RU004379"/>
    </source>
</evidence>
<dbReference type="InterPro" id="IPR006214">
    <property type="entry name" value="Bax_inhibitor_1-related"/>
</dbReference>
<feature type="transmembrane region" description="Helical" evidence="5">
    <location>
        <begin position="230"/>
        <end position="248"/>
    </location>
</feature>
<evidence type="ECO:0000256" key="3">
    <source>
        <dbReference type="ARBA" id="ARBA00022989"/>
    </source>
</evidence>
<comment type="similarity">
    <text evidence="5">Belongs to the BI1 family.</text>
</comment>
<evidence type="ECO:0000313" key="8">
    <source>
        <dbReference type="Proteomes" id="UP001461498"/>
    </source>
</evidence>
<evidence type="ECO:0000256" key="4">
    <source>
        <dbReference type="ARBA" id="ARBA00023136"/>
    </source>
</evidence>
<feature type="compositionally biased region" description="Low complexity" evidence="6">
    <location>
        <begin position="23"/>
        <end position="34"/>
    </location>
</feature>
<keyword evidence="4 5" id="KW-0472">Membrane</keyword>
<dbReference type="EMBL" id="JAPXFL010000008">
    <property type="protein sequence ID" value="KAK9502475.1"/>
    <property type="molecule type" value="Genomic_DNA"/>
</dbReference>
<evidence type="ECO:0000256" key="6">
    <source>
        <dbReference type="SAM" id="MobiDB-lite"/>
    </source>
</evidence>
<comment type="subcellular location">
    <subcellularLocation>
        <location evidence="1">Membrane</location>
        <topology evidence="1">Multi-pass membrane protein</topology>
    </subcellularLocation>
</comment>
<evidence type="ECO:0000313" key="7">
    <source>
        <dbReference type="EMBL" id="KAK9502475.1"/>
    </source>
</evidence>
<dbReference type="CDD" id="cd10428">
    <property type="entry name" value="LFG_like"/>
    <property type="match status" value="1"/>
</dbReference>
<gene>
    <name evidence="7" type="ORF">O3M35_011249</name>
</gene>
<feature type="transmembrane region" description="Helical" evidence="5">
    <location>
        <begin position="254"/>
        <end position="271"/>
    </location>
</feature>
<evidence type="ECO:0000256" key="2">
    <source>
        <dbReference type="ARBA" id="ARBA00022692"/>
    </source>
</evidence>
<accession>A0AAW1CWV1</accession>
<evidence type="ECO:0000256" key="1">
    <source>
        <dbReference type="ARBA" id="ARBA00004141"/>
    </source>
</evidence>
<dbReference type="PANTHER" id="PTHR23291">
    <property type="entry name" value="BAX INHIBITOR-RELATED"/>
    <property type="match status" value="1"/>
</dbReference>
<dbReference type="GO" id="GO:0016020">
    <property type="term" value="C:membrane"/>
    <property type="evidence" value="ECO:0007669"/>
    <property type="project" value="UniProtKB-SubCell"/>
</dbReference>
<dbReference type="Proteomes" id="UP001461498">
    <property type="component" value="Unassembled WGS sequence"/>
</dbReference>
<protein>
    <submittedName>
        <fullName evidence="7">Uncharacterized protein</fullName>
    </submittedName>
</protein>
<dbReference type="Pfam" id="PF01027">
    <property type="entry name" value="Bax1-I"/>
    <property type="match status" value="1"/>
</dbReference>
<feature type="transmembrane region" description="Helical" evidence="5">
    <location>
        <begin position="110"/>
        <end position="131"/>
    </location>
</feature>
<proteinExistence type="inferred from homology"/>